<evidence type="ECO:0000313" key="2">
    <source>
        <dbReference type="EMBL" id="BAH79703.1"/>
    </source>
</evidence>
<dbReference type="Pfam" id="PF13279">
    <property type="entry name" value="4HBT_2"/>
    <property type="match status" value="1"/>
</dbReference>
<organism evidence="2">
    <name type="scientific">Metapseudomonas resinovorans</name>
    <name type="common">Pseudomonas resinovorans</name>
    <dbReference type="NCBI Taxonomy" id="53412"/>
    <lineage>
        <taxon>Bacteria</taxon>
        <taxon>Pseudomonadati</taxon>
        <taxon>Pseudomonadota</taxon>
        <taxon>Gammaproteobacteria</taxon>
        <taxon>Pseudomonadales</taxon>
        <taxon>Pseudomonadaceae</taxon>
        <taxon>Metapseudomonas</taxon>
    </lineage>
</organism>
<dbReference type="Gene3D" id="3.10.129.10">
    <property type="entry name" value="Hotdog Thioesterase"/>
    <property type="match status" value="1"/>
</dbReference>
<dbReference type="CDD" id="cd00586">
    <property type="entry name" value="4HBT"/>
    <property type="match status" value="1"/>
</dbReference>
<accession>C5NS24</accession>
<name>C5NS24_METRE</name>
<gene>
    <name evidence="2" type="primary">ORF33</name>
</gene>
<reference evidence="2" key="1">
    <citation type="submission" date="2008-12" db="EMBL/GenBank/DDBJ databases">
        <title>Steroid degradation genes.</title>
        <authorList>
            <person name="Horinouchi M."/>
            <person name="Kobayashi N."/>
            <person name="Hatori E."/>
            <person name="Nojiri H."/>
            <person name="Hayashi T."/>
            <person name="Kudo T."/>
        </authorList>
    </citation>
    <scope>NUCLEOTIDE SEQUENCE</scope>
    <source>
        <strain evidence="2">CA10</strain>
    </source>
</reference>
<evidence type="ECO:0000256" key="1">
    <source>
        <dbReference type="SAM" id="MobiDB-lite"/>
    </source>
</evidence>
<dbReference type="EMBL" id="AB474079">
    <property type="protein sequence ID" value="BAH79703.1"/>
    <property type="molecule type" value="Genomic_DNA"/>
</dbReference>
<dbReference type="AlphaFoldDB" id="C5NS24"/>
<proteinExistence type="predicted"/>
<dbReference type="InterPro" id="IPR029069">
    <property type="entry name" value="HotDog_dom_sf"/>
</dbReference>
<dbReference type="SUPFAM" id="SSF54637">
    <property type="entry name" value="Thioesterase/thiol ester dehydrase-isomerase"/>
    <property type="match status" value="1"/>
</dbReference>
<protein>
    <submittedName>
        <fullName evidence="2">Putative thioesterase</fullName>
    </submittedName>
</protein>
<sequence length="256" mass="28560">MAGTITQSGVGQSASGRTGTPKPWALRTSRRTPARVTSNRGQGRPCKAASSLAVARASSTAARPVSNTPSRARTVSFMARSLPKLSIAPVLQRPRRPYSEPHPPLPRRRLMYQKTLIAGWGDMDFNSHMRNTAYLDKSADVRMLYFSENGFPMSEFRRLRLGPVVMKDEIEYLREINLLEEIDIGFCLAGMSEDGSRMLLRNEFRRGDRLAARVTSTVGWFDLEQRKLVAPPPALLQALQALEKGEDFRELPGSAR</sequence>
<feature type="region of interest" description="Disordered" evidence="1">
    <location>
        <begin position="1"/>
        <end position="47"/>
    </location>
</feature>
<feature type="compositionally biased region" description="Polar residues" evidence="1">
    <location>
        <begin position="1"/>
        <end position="18"/>
    </location>
</feature>